<evidence type="ECO:0000313" key="4">
    <source>
        <dbReference type="Proteomes" id="UP001162802"/>
    </source>
</evidence>
<keyword evidence="1" id="KW-0732">Signal</keyword>
<dbReference type="Proteomes" id="UP001162802">
    <property type="component" value="Unassembled WGS sequence"/>
</dbReference>
<proteinExistence type="predicted"/>
<dbReference type="EMBL" id="JALHAT010000002">
    <property type="protein sequence ID" value="MCJ1959348.1"/>
    <property type="molecule type" value="Genomic_DNA"/>
</dbReference>
<sequence length="413" mass="44053">MKTAYSTFVTLAAGTAALALSAPALAKAGAPVPVADGVTIDPIIDGMLRYEHVDQDDLGRDADALTLRLRGGVEVKAHGFSALAEAESTLAILDNYNDTIPGNNGYLGAEPYSVVADPENVEVNRLQVGYSGKIGSITVGRQRIIHDDARFVGNVGWRQNEQTFDAVRAQGTLGPVVLDATYSLSQRSIFGADSPNKYWDGDFVLLDGGVKVKGIAFKGFAYLLDYDERLAMSSQTYGAMAAGAIPLGGTAKIDIKLRYARQSDYGANPINYAADYYDAELGVSVAGFGLKGGYEELGSDDGMAAFQTPMATAHAFNGWADLFLTTPSTGLRDYFGAVSKGFGDVGPLKGLKGMVAYHQFDSDVGGIDYGHEWDANLGFKVAGYGVLFKYANYTADSFGTDTEKFWVQFGFSF</sequence>
<feature type="domain" description="Alginate export" evidence="2">
    <location>
        <begin position="98"/>
        <end position="180"/>
    </location>
</feature>
<dbReference type="Pfam" id="PF13372">
    <property type="entry name" value="Alginate_exp"/>
    <property type="match status" value="1"/>
</dbReference>
<name>A0ABT0A822_9SPHN</name>
<feature type="signal peptide" evidence="1">
    <location>
        <begin position="1"/>
        <end position="26"/>
    </location>
</feature>
<comment type="caution">
    <text evidence="3">The sequence shown here is derived from an EMBL/GenBank/DDBJ whole genome shotgun (WGS) entry which is preliminary data.</text>
</comment>
<feature type="chain" id="PRO_5047253662" evidence="1">
    <location>
        <begin position="27"/>
        <end position="413"/>
    </location>
</feature>
<dbReference type="InterPro" id="IPR025388">
    <property type="entry name" value="Alginate_export_dom"/>
</dbReference>
<evidence type="ECO:0000313" key="3">
    <source>
        <dbReference type="EMBL" id="MCJ1959348.1"/>
    </source>
</evidence>
<dbReference type="RefSeq" id="WP_243796543.1">
    <property type="nucleotide sequence ID" value="NZ_JALHAT010000002.1"/>
</dbReference>
<organism evidence="3 4">
    <name type="scientific">Novosphingobium mangrovi</name>
    <name type="common">ex Hu et al. 2023</name>
    <dbReference type="NCBI Taxonomy" id="2930094"/>
    <lineage>
        <taxon>Bacteria</taxon>
        <taxon>Pseudomonadati</taxon>
        <taxon>Pseudomonadota</taxon>
        <taxon>Alphaproteobacteria</taxon>
        <taxon>Sphingomonadales</taxon>
        <taxon>Sphingomonadaceae</taxon>
        <taxon>Novosphingobium</taxon>
    </lineage>
</organism>
<keyword evidence="4" id="KW-1185">Reference proteome</keyword>
<reference evidence="3" key="1">
    <citation type="submission" date="2022-03" db="EMBL/GenBank/DDBJ databases">
        <title>Identification of a novel bacterium isolated from mangrove sediments.</title>
        <authorList>
            <person name="Pan X."/>
        </authorList>
    </citation>
    <scope>NUCLEOTIDE SEQUENCE</scope>
    <source>
        <strain evidence="3">B2637</strain>
    </source>
</reference>
<dbReference type="Gene3D" id="2.40.160.10">
    <property type="entry name" value="Porin"/>
    <property type="match status" value="1"/>
</dbReference>
<accession>A0ABT0A822</accession>
<evidence type="ECO:0000259" key="2">
    <source>
        <dbReference type="Pfam" id="PF13372"/>
    </source>
</evidence>
<dbReference type="InterPro" id="IPR023614">
    <property type="entry name" value="Porin_dom_sf"/>
</dbReference>
<protein>
    <submittedName>
        <fullName evidence="3">Alginate export family protein</fullName>
    </submittedName>
</protein>
<gene>
    <name evidence="3" type="ORF">MTR65_01465</name>
</gene>
<evidence type="ECO:0000256" key="1">
    <source>
        <dbReference type="SAM" id="SignalP"/>
    </source>
</evidence>